<keyword evidence="3" id="KW-1133">Transmembrane helix</keyword>
<feature type="region of interest" description="Disordered" evidence="2">
    <location>
        <begin position="785"/>
        <end position="805"/>
    </location>
</feature>
<evidence type="ECO:0000259" key="4">
    <source>
        <dbReference type="Pfam" id="PF03816"/>
    </source>
</evidence>
<feature type="region of interest" description="Disordered" evidence="2">
    <location>
        <begin position="25"/>
        <end position="323"/>
    </location>
</feature>
<keyword evidence="3" id="KW-0472">Membrane</keyword>
<feature type="compositionally biased region" description="Low complexity" evidence="2">
    <location>
        <begin position="140"/>
        <end position="152"/>
    </location>
</feature>
<feature type="domain" description="Cell envelope-related transcriptional attenuator" evidence="4">
    <location>
        <begin position="402"/>
        <end position="545"/>
    </location>
</feature>
<feature type="compositionally biased region" description="Low complexity" evidence="2">
    <location>
        <begin position="170"/>
        <end position="184"/>
    </location>
</feature>
<evidence type="ECO:0000259" key="5">
    <source>
        <dbReference type="Pfam" id="PF13399"/>
    </source>
</evidence>
<protein>
    <submittedName>
        <fullName evidence="6">LCP family protein required for cell wall assembly</fullName>
    </submittedName>
</protein>
<dbReference type="AlphaFoldDB" id="A0A839Y1W0"/>
<proteinExistence type="inferred from homology"/>
<dbReference type="InterPro" id="IPR027381">
    <property type="entry name" value="LytR/CpsA/Psr_C"/>
</dbReference>
<dbReference type="PANTHER" id="PTHR33392">
    <property type="entry name" value="POLYISOPRENYL-TEICHOIC ACID--PEPTIDOGLYCAN TEICHOIC ACID TRANSFERASE TAGU"/>
    <property type="match status" value="1"/>
</dbReference>
<dbReference type="Pfam" id="PF13399">
    <property type="entry name" value="LytR_C"/>
    <property type="match status" value="1"/>
</dbReference>
<evidence type="ECO:0000313" key="7">
    <source>
        <dbReference type="Proteomes" id="UP000580718"/>
    </source>
</evidence>
<feature type="domain" description="LytR/CpsA/Psr regulator C-terminal" evidence="5">
    <location>
        <begin position="691"/>
        <end position="773"/>
    </location>
</feature>
<evidence type="ECO:0000256" key="3">
    <source>
        <dbReference type="SAM" id="Phobius"/>
    </source>
</evidence>
<sequence length="805" mass="79898">MADEPTRRGGDDGTPGAPLTVAELLARSGAPVSRRRAERRETAEATGRQQPVGEDGRPVDQRPPLRGGVRRDPAGQPATGSSPVLPTGWQPAMPAPQTGAPAEPPARRPGNPRPSSPMAQPPWPHPPASQPRTPPPPAAGPAAPSTPAASAPPSAPPAASTPPSAPPAARPALGTAPPAGATPPVSTPPREQSPAGPPPVPPRPAAPAAAPPATPPTTPPATPPAATPAAAGPAEAAPVRTPVAAPAPRIVQPRSVTPAPSTPARPSAQPTPPGGTPVPPPYASVPVPGVRRSGPLPPIPGRDLPLPHPGEAGKRPAPVRAPVSPARRRLTRVALALVALLGLVAAYYVGLYFYVDRSIDRVDALVVDGPEVLAPQLQEGSQTYLVVGTGLPGRTGPAAVSTLIAHVSGEGEQAVLVTVPPTALSDTPTCRDSDGDVRPAVTEPFAAALLDGGPSCLVRSVQQLTGLRVDHYLALDLDRLPGMVDALGEVPVCLTADSAGTASRLALPAGEHQLAGSDVTGFLQGTGDDVTGAGMAEREQLVLTSTLGTALAGGTLADPLTLTRFLTRAGDAFTLDAETTLGDVRALGATLGDLSGDAVERGAVPVAQVGYLPAGSDQAAVVVDATATRELFDAVIDGGRLPAAAVVEAPAAPETAPDASAGTAPADSLPAPATTDPVPEGTVVTIEPAGVTVDVLDATGGGRVAEVADGLAAQGFQVRARGVEPGAVDRTVVRYGPASLEVARTVAAAVPGSVLLETDAVGSSVQLVVGPDYTALAPVALGTPVPTTAAPAPVDGEAGAASSCG</sequence>
<dbReference type="PANTHER" id="PTHR33392:SF6">
    <property type="entry name" value="POLYISOPRENYL-TEICHOIC ACID--PEPTIDOGLYCAN TEICHOIC ACID TRANSFERASE TAGU"/>
    <property type="match status" value="1"/>
</dbReference>
<feature type="compositionally biased region" description="Pro residues" evidence="2">
    <location>
        <begin position="195"/>
        <end position="226"/>
    </location>
</feature>
<dbReference type="InterPro" id="IPR050922">
    <property type="entry name" value="LytR/CpsA/Psr_CW_biosynth"/>
</dbReference>
<dbReference type="EMBL" id="JACIBU010000001">
    <property type="protein sequence ID" value="MBB3677920.1"/>
    <property type="molecule type" value="Genomic_DNA"/>
</dbReference>
<evidence type="ECO:0000313" key="6">
    <source>
        <dbReference type="EMBL" id="MBB3677920.1"/>
    </source>
</evidence>
<feature type="transmembrane region" description="Helical" evidence="3">
    <location>
        <begin position="333"/>
        <end position="355"/>
    </location>
</feature>
<name>A0A839Y1W0_9ACTN</name>
<gene>
    <name evidence="6" type="ORF">FHX36_003655</name>
</gene>
<reference evidence="6 7" key="1">
    <citation type="submission" date="2020-08" db="EMBL/GenBank/DDBJ databases">
        <title>Sequencing the genomes of 1000 actinobacteria strains.</title>
        <authorList>
            <person name="Klenk H.-P."/>
        </authorList>
    </citation>
    <scope>NUCLEOTIDE SEQUENCE [LARGE SCALE GENOMIC DNA]</scope>
    <source>
        <strain evidence="6 7">DSM 16678</strain>
    </source>
</reference>
<dbReference type="Gene3D" id="3.40.630.190">
    <property type="entry name" value="LCP protein"/>
    <property type="match status" value="1"/>
</dbReference>
<keyword evidence="3" id="KW-0812">Transmembrane</keyword>
<feature type="region of interest" description="Disordered" evidence="2">
    <location>
        <begin position="651"/>
        <end position="678"/>
    </location>
</feature>
<comment type="caution">
    <text evidence="6">The sequence shown here is derived from an EMBL/GenBank/DDBJ whole genome shotgun (WGS) entry which is preliminary data.</text>
</comment>
<dbReference type="Gene3D" id="3.30.70.2390">
    <property type="match status" value="1"/>
</dbReference>
<feature type="region of interest" description="Disordered" evidence="2">
    <location>
        <begin position="1"/>
        <end position="20"/>
    </location>
</feature>
<dbReference type="Proteomes" id="UP000580718">
    <property type="component" value="Unassembled WGS sequence"/>
</dbReference>
<feature type="compositionally biased region" description="Basic and acidic residues" evidence="2">
    <location>
        <begin position="1"/>
        <end position="11"/>
    </location>
</feature>
<evidence type="ECO:0000256" key="2">
    <source>
        <dbReference type="SAM" id="MobiDB-lite"/>
    </source>
</evidence>
<feature type="compositionally biased region" description="Low complexity" evidence="2">
    <location>
        <begin position="651"/>
        <end position="661"/>
    </location>
</feature>
<evidence type="ECO:0000256" key="1">
    <source>
        <dbReference type="ARBA" id="ARBA00006068"/>
    </source>
</evidence>
<dbReference type="RefSeq" id="WP_343056659.1">
    <property type="nucleotide sequence ID" value="NZ_JACIBU010000001.1"/>
</dbReference>
<feature type="compositionally biased region" description="Pro residues" evidence="2">
    <location>
        <begin position="269"/>
        <end position="283"/>
    </location>
</feature>
<feature type="compositionally biased region" description="Low complexity" evidence="2">
    <location>
        <begin position="227"/>
        <end position="268"/>
    </location>
</feature>
<feature type="compositionally biased region" description="Low complexity" evidence="2">
    <location>
        <begin position="785"/>
        <end position="794"/>
    </location>
</feature>
<feature type="compositionally biased region" description="Pro residues" evidence="2">
    <location>
        <begin position="111"/>
        <end position="139"/>
    </location>
</feature>
<organism evidence="6 7">
    <name type="scientific">Modestobacter versicolor</name>
    <dbReference type="NCBI Taxonomy" id="429133"/>
    <lineage>
        <taxon>Bacteria</taxon>
        <taxon>Bacillati</taxon>
        <taxon>Actinomycetota</taxon>
        <taxon>Actinomycetes</taxon>
        <taxon>Geodermatophilales</taxon>
        <taxon>Geodermatophilaceae</taxon>
        <taxon>Modestobacter</taxon>
    </lineage>
</organism>
<accession>A0A839Y1W0</accession>
<dbReference type="InterPro" id="IPR004474">
    <property type="entry name" value="LytR_CpsA_psr"/>
</dbReference>
<feature type="compositionally biased region" description="Pro residues" evidence="2">
    <location>
        <begin position="153"/>
        <end position="169"/>
    </location>
</feature>
<comment type="similarity">
    <text evidence="1">Belongs to the LytR/CpsA/Psr (LCP) family.</text>
</comment>
<dbReference type="Pfam" id="PF03816">
    <property type="entry name" value="LytR_cpsA_psr"/>
    <property type="match status" value="1"/>
</dbReference>